<feature type="region of interest" description="Disordered" evidence="6">
    <location>
        <begin position="774"/>
        <end position="848"/>
    </location>
</feature>
<feature type="compositionally biased region" description="Low complexity" evidence="6">
    <location>
        <begin position="968"/>
        <end position="979"/>
    </location>
</feature>
<feature type="region of interest" description="Disordered" evidence="6">
    <location>
        <begin position="54"/>
        <end position="78"/>
    </location>
</feature>
<evidence type="ECO:0000256" key="6">
    <source>
        <dbReference type="SAM" id="MobiDB-lite"/>
    </source>
</evidence>
<feature type="compositionally biased region" description="Gly residues" evidence="6">
    <location>
        <begin position="980"/>
        <end position="1003"/>
    </location>
</feature>
<feature type="compositionally biased region" description="Low complexity" evidence="6">
    <location>
        <begin position="630"/>
        <end position="644"/>
    </location>
</feature>
<feature type="domain" description="AP2/ERF" evidence="7">
    <location>
        <begin position="1169"/>
        <end position="1228"/>
    </location>
</feature>
<feature type="domain" description="AP2/ERF" evidence="7">
    <location>
        <begin position="1049"/>
        <end position="1109"/>
    </location>
</feature>
<feature type="compositionally biased region" description="Gly residues" evidence="6">
    <location>
        <begin position="1298"/>
        <end position="1314"/>
    </location>
</feature>
<evidence type="ECO:0000256" key="1">
    <source>
        <dbReference type="ARBA" id="ARBA00004123"/>
    </source>
</evidence>
<feature type="region of interest" description="Disordered" evidence="6">
    <location>
        <begin position="368"/>
        <end position="541"/>
    </location>
</feature>
<evidence type="ECO:0000313" key="8">
    <source>
        <dbReference type="EMBL" id="KAG2500034.1"/>
    </source>
</evidence>
<feature type="domain" description="AP2/ERF" evidence="7">
    <location>
        <begin position="657"/>
        <end position="716"/>
    </location>
</feature>
<keyword evidence="4" id="KW-0804">Transcription</keyword>
<dbReference type="Proteomes" id="UP000612055">
    <property type="component" value="Unassembled WGS sequence"/>
</dbReference>
<feature type="compositionally biased region" description="Gly residues" evidence="6">
    <location>
        <begin position="794"/>
        <end position="805"/>
    </location>
</feature>
<feature type="compositionally biased region" description="Basic and acidic residues" evidence="6">
    <location>
        <begin position="376"/>
        <end position="386"/>
    </location>
</feature>
<feature type="region of interest" description="Disordered" evidence="6">
    <location>
        <begin position="1"/>
        <end position="30"/>
    </location>
</feature>
<dbReference type="GO" id="GO:0005634">
    <property type="term" value="C:nucleus"/>
    <property type="evidence" value="ECO:0007669"/>
    <property type="project" value="UniProtKB-SubCell"/>
</dbReference>
<keyword evidence="5" id="KW-0539">Nucleus</keyword>
<name>A0A836C5N4_9CHLO</name>
<feature type="domain" description="AP2/ERF" evidence="7">
    <location>
        <begin position="884"/>
        <end position="944"/>
    </location>
</feature>
<feature type="region of interest" description="Disordered" evidence="6">
    <location>
        <begin position="1119"/>
        <end position="1170"/>
    </location>
</feature>
<accession>A0A836C5N4</accession>
<feature type="region of interest" description="Disordered" evidence="6">
    <location>
        <begin position="714"/>
        <end position="748"/>
    </location>
</feature>
<feature type="compositionally biased region" description="Pro residues" evidence="6">
    <location>
        <begin position="1277"/>
        <end position="1288"/>
    </location>
</feature>
<reference evidence="8" key="1">
    <citation type="journal article" date="2020" name="bioRxiv">
        <title>Comparative genomics of Chlamydomonas.</title>
        <authorList>
            <person name="Craig R.J."/>
            <person name="Hasan A.R."/>
            <person name="Ness R.W."/>
            <person name="Keightley P.D."/>
        </authorList>
    </citation>
    <scope>NUCLEOTIDE SEQUENCE</scope>
    <source>
        <strain evidence="8">CCAP 11/70</strain>
    </source>
</reference>
<keyword evidence="3" id="KW-0238">DNA-binding</keyword>
<evidence type="ECO:0000259" key="7">
    <source>
        <dbReference type="PROSITE" id="PS51032"/>
    </source>
</evidence>
<organism evidence="8 9">
    <name type="scientific">Edaphochlamys debaryana</name>
    <dbReference type="NCBI Taxonomy" id="47281"/>
    <lineage>
        <taxon>Eukaryota</taxon>
        <taxon>Viridiplantae</taxon>
        <taxon>Chlorophyta</taxon>
        <taxon>core chlorophytes</taxon>
        <taxon>Chlorophyceae</taxon>
        <taxon>CS clade</taxon>
        <taxon>Chlamydomonadales</taxon>
        <taxon>Chlamydomonadales incertae sedis</taxon>
        <taxon>Edaphochlamys</taxon>
    </lineage>
</organism>
<dbReference type="SUPFAM" id="SSF54171">
    <property type="entry name" value="DNA-binding domain"/>
    <property type="match status" value="4"/>
</dbReference>
<evidence type="ECO:0000256" key="5">
    <source>
        <dbReference type="ARBA" id="ARBA00023242"/>
    </source>
</evidence>
<dbReference type="InterPro" id="IPR001471">
    <property type="entry name" value="AP2/ERF_dom"/>
</dbReference>
<dbReference type="Gene3D" id="3.30.730.10">
    <property type="entry name" value="AP2/ERF domain"/>
    <property type="match status" value="4"/>
</dbReference>
<feature type="compositionally biased region" description="Low complexity" evidence="6">
    <location>
        <begin position="1255"/>
        <end position="1265"/>
    </location>
</feature>
<dbReference type="OrthoDB" id="515645at2759"/>
<feature type="compositionally biased region" description="Low complexity" evidence="6">
    <location>
        <begin position="402"/>
        <end position="489"/>
    </location>
</feature>
<comment type="caution">
    <text evidence="8">The sequence shown here is derived from an EMBL/GenBank/DDBJ whole genome shotgun (WGS) entry which is preliminary data.</text>
</comment>
<dbReference type="PROSITE" id="PS51032">
    <property type="entry name" value="AP2_ERF"/>
    <property type="match status" value="4"/>
</dbReference>
<dbReference type="GO" id="GO:0003677">
    <property type="term" value="F:DNA binding"/>
    <property type="evidence" value="ECO:0007669"/>
    <property type="project" value="UniProtKB-KW"/>
</dbReference>
<feature type="compositionally biased region" description="Low complexity" evidence="6">
    <location>
        <begin position="508"/>
        <end position="535"/>
    </location>
</feature>
<dbReference type="GO" id="GO:0003700">
    <property type="term" value="F:DNA-binding transcription factor activity"/>
    <property type="evidence" value="ECO:0007669"/>
    <property type="project" value="InterPro"/>
</dbReference>
<feature type="region of interest" description="Disordered" evidence="6">
    <location>
        <begin position="210"/>
        <end position="322"/>
    </location>
</feature>
<feature type="region of interest" description="Disordered" evidence="6">
    <location>
        <begin position="627"/>
        <end position="659"/>
    </location>
</feature>
<comment type="subcellular location">
    <subcellularLocation>
        <location evidence="1">Nucleus</location>
    </subcellularLocation>
</comment>
<feature type="region of interest" description="Disordered" evidence="6">
    <location>
        <begin position="1221"/>
        <end position="1329"/>
    </location>
</feature>
<feature type="compositionally biased region" description="Low complexity" evidence="6">
    <location>
        <begin position="109"/>
        <end position="122"/>
    </location>
</feature>
<dbReference type="SMART" id="SM00380">
    <property type="entry name" value="AP2"/>
    <property type="match status" value="4"/>
</dbReference>
<proteinExistence type="predicted"/>
<evidence type="ECO:0000256" key="3">
    <source>
        <dbReference type="ARBA" id="ARBA00023125"/>
    </source>
</evidence>
<feature type="compositionally biased region" description="Low complexity" evidence="6">
    <location>
        <begin position="58"/>
        <end position="67"/>
    </location>
</feature>
<sequence>MAGSGRPRQPQPPCSISFRRQGSGWQRHGEELAGLREAQAAVAELRAQLQAAREEAAGARQRAAATEQRAEEAHAQETASLQGQLAACQEQLAAAQSQADQARQEAAQERAAAAEARSALQQSEERQQQLDSEALRLSGALRQRELELDRAACSTTALQTQLARERRTADAAVSGANADVEWLCAERAQLCALLRQAGVQVPAWASAGPSAALPGPGPEGLGGRPRTAAPSPMAPATPATPAAGPSQPPAPQPAEVAQSEGSGLLPPRGLDPEARAADGPSGSGSGVALPSAMGPGLLSQPEGSRPRQDLPETETGPLDQAPLAEIAAAAVAQLGNGPAAGAALPQALAPATEADGAGAALLARALQKDPAAGERAVQRQESEGAQREGITPRNQGTQEPWAGSASAASAGPSRSLQPGTTPLSTAPAAARAPTSLKATAARAPAAQAQPARPQTRAQTAAEGARAESAGGIGAAPPVAAPGAAAPGQGSVEDSGPQPMEGLEGGSGAQAQAALGPPAAGGASRAQGSGAQGPAGEMQGNETQEENGALAYNVQRHGICSHGASHAGLGRSSLPPGVVRHTSGRYGTTGGDGVQRHLGTGDTPEEAGRAYVRAAVQKYNAGGINRDSAHAADAGSSDGAEAGGAPVTSHAGLGLSGLPRGVVRQRNGRHLAQIVRNGKTRCLGTWDTPEQAGRAFDRAAVERYNAGKGGKLQLNYPSEWSDPAQGRPVVPRASRAQPPGAQGAAGVPASCGSQPLVAGGSVEHPEGVRGLALAAGRAEVSEDHGSPDGSPSGLSAGGGNQGGTGGLVEEAGLPGRPLRGGASQVSTPQPEGGPSSVRARRGAASGQWGDGTLEAAAGAASLLADARASISAGQPPRSSSNTGILYRGMVRGAALGSFSARIRQGRQLLELGTFSCEQEAARAYDRAAVELYNCGESRTLQLSFPSEWSDPAQGRPVVPRLPQPALKDSGPALPAAAPGTAGSGRGSEEGGGAQLMEGLEGGSGAQVQAALGPTAAGGSAGVQGPGAQDPAGAVQGSETQGLAAAVARELPLGVQRPPGGRFVALIHVQNKSKYLGLYSTPEEAARAFDQVAVQRHNEGLSRVKLRLNFPSEWSDLGVRPVVSRPTSGEGHDRGGALPGSAHAGCSRGGDGDDGGAGDEASHAGLGLSGLPRGVVRRSGGRYLAQIVRNGKTRSLGTWDTSEEAGRAFDRAAVERYNAGEGGRLQLNYPSEWSDPDQGRPVVPRVQPAQGGGPGEAGAQPGAAPGAAGSGLDGRPHAQPGPDPASGPRPAPRKRSAAQGSGGPSQGPQLGDGPGGKRGRTGPGAAEGNTP</sequence>
<dbReference type="PANTHER" id="PTHR31677:SF196">
    <property type="entry name" value="ETHYLENE-RESPONSIVE TRANSCRIPTION FACTOR ERF109"/>
    <property type="match status" value="1"/>
</dbReference>
<evidence type="ECO:0000256" key="2">
    <source>
        <dbReference type="ARBA" id="ARBA00023015"/>
    </source>
</evidence>
<gene>
    <name evidence="8" type="ORF">HYH03_002315</name>
</gene>
<dbReference type="InterPro" id="IPR036955">
    <property type="entry name" value="AP2/ERF_dom_sf"/>
</dbReference>
<dbReference type="EMBL" id="JAEHOE010000005">
    <property type="protein sequence ID" value="KAG2500034.1"/>
    <property type="molecule type" value="Genomic_DNA"/>
</dbReference>
<keyword evidence="9" id="KW-1185">Reference proteome</keyword>
<feature type="compositionally biased region" description="Low complexity" evidence="6">
    <location>
        <begin position="224"/>
        <end position="245"/>
    </location>
</feature>
<evidence type="ECO:0000256" key="4">
    <source>
        <dbReference type="ARBA" id="ARBA00023163"/>
    </source>
</evidence>
<keyword evidence="2" id="KW-0805">Transcription regulation</keyword>
<feature type="compositionally biased region" description="Low complexity" evidence="6">
    <location>
        <begin position="735"/>
        <end position="748"/>
    </location>
</feature>
<feature type="region of interest" description="Disordered" evidence="6">
    <location>
        <begin position="945"/>
        <end position="1035"/>
    </location>
</feature>
<evidence type="ECO:0000313" key="9">
    <source>
        <dbReference type="Proteomes" id="UP000612055"/>
    </source>
</evidence>
<dbReference type="InterPro" id="IPR016177">
    <property type="entry name" value="DNA-bd_dom_sf"/>
</dbReference>
<feature type="region of interest" description="Disordered" evidence="6">
    <location>
        <begin position="99"/>
        <end position="131"/>
    </location>
</feature>
<dbReference type="PANTHER" id="PTHR31677">
    <property type="entry name" value="AP2 DOMAIN CLASS TRANSCRIPTION FACTOR"/>
    <property type="match status" value="1"/>
</dbReference>
<protein>
    <recommendedName>
        <fullName evidence="7">AP2/ERF domain-containing protein</fullName>
    </recommendedName>
</protein>
<feature type="region of interest" description="Disordered" evidence="6">
    <location>
        <begin position="583"/>
        <end position="603"/>
    </location>
</feature>